<evidence type="ECO:0000313" key="17">
    <source>
        <dbReference type="RefSeq" id="XP_018007374.1"/>
    </source>
</evidence>
<dbReference type="GO" id="GO:0000139">
    <property type="term" value="C:Golgi membrane"/>
    <property type="evidence" value="ECO:0007669"/>
    <property type="project" value="UniProtKB-SubCell"/>
</dbReference>
<keyword evidence="4 13" id="KW-0328">Glycosyltransferase</keyword>
<evidence type="ECO:0000256" key="10">
    <source>
        <dbReference type="ARBA" id="ARBA00023034"/>
    </source>
</evidence>
<evidence type="ECO:0000256" key="8">
    <source>
        <dbReference type="ARBA" id="ARBA00022968"/>
    </source>
</evidence>
<dbReference type="Pfam" id="PF03071">
    <property type="entry name" value="GNT-I"/>
    <property type="match status" value="1"/>
</dbReference>
<dbReference type="RefSeq" id="XP_018007374.1">
    <property type="nucleotide sequence ID" value="XM_018151885.2"/>
</dbReference>
<evidence type="ECO:0000256" key="6">
    <source>
        <dbReference type="ARBA" id="ARBA00022692"/>
    </source>
</evidence>
<dbReference type="AlphaFoldDB" id="A0A8B7N2D2"/>
<gene>
    <name evidence="17" type="primary">LOC108665160</name>
</gene>
<evidence type="ECO:0000256" key="14">
    <source>
        <dbReference type="SAM" id="SignalP"/>
    </source>
</evidence>
<comment type="subcellular location">
    <subcellularLocation>
        <location evidence="1 13">Golgi apparatus membrane</location>
        <topology evidence="1 13">Single-pass type II membrane protein</topology>
    </subcellularLocation>
</comment>
<dbReference type="InterPro" id="IPR052463">
    <property type="entry name" value="O-linked_mannose_GnT"/>
</dbReference>
<evidence type="ECO:0000256" key="12">
    <source>
        <dbReference type="ARBA" id="ARBA00023211"/>
    </source>
</evidence>
<dbReference type="KEGG" id="hazt:108665160"/>
<dbReference type="InterPro" id="IPR004139">
    <property type="entry name" value="Glyco_trans_13"/>
</dbReference>
<keyword evidence="5" id="KW-0808">Transferase</keyword>
<evidence type="ECO:0000256" key="13">
    <source>
        <dbReference type="RuleBase" id="RU368119"/>
    </source>
</evidence>
<comment type="catalytic activity">
    <reaction evidence="13">
        <text>N(4)-(alpha-D-Man-(1-&gt;3)-[alpha-D-Man-(1-&gt;3)-[alpha-D-Man-(1-&gt;6)]-alpha-D-Man-(1-&gt;6)]-beta-D-Man-(1-&gt;4)-beta-D-GlcNAc-(1-&gt;4)-beta-D-GlcNAc)-L-asparaginyl-[protein] (N-glucan mannose isomer 5A1,2) + UDP-N-acetyl-alpha-D-glucosamine = N(4)-{beta-D-GlcNAc-(1-&gt;2)-alpha-D-Man-(1-&gt;3)-[alpha-D-Man-(1-&gt;3)-[alpha-D-Man-(1-&gt;6)]-alpha-D-Man-(1-&gt;6)]-beta-D-Man-(1-&gt;4)-beta-D-GlcNAc-(1-&gt;4)-beta-D-GlcNAc}-L-asparaginyl-[protein] + UDP + H(+)</text>
        <dbReference type="Rhea" id="RHEA:11456"/>
        <dbReference type="Rhea" id="RHEA-COMP:14367"/>
        <dbReference type="Rhea" id="RHEA-COMP:14368"/>
        <dbReference type="ChEBI" id="CHEBI:15378"/>
        <dbReference type="ChEBI" id="CHEBI:57705"/>
        <dbReference type="ChEBI" id="CHEBI:58223"/>
        <dbReference type="ChEBI" id="CHEBI:59087"/>
        <dbReference type="ChEBI" id="CHEBI:60625"/>
        <dbReference type="EC" id="2.4.1.101"/>
    </reaction>
</comment>
<feature type="chain" id="PRO_5034673522" description="Alpha-1,3-mannosyl-glycoprotein 2-beta-N-acetylglucosaminyltransferase" evidence="14">
    <location>
        <begin position="22"/>
        <end position="639"/>
    </location>
</feature>
<dbReference type="GeneID" id="108665160"/>
<keyword evidence="9" id="KW-1133">Transmembrane helix</keyword>
<evidence type="ECO:0000313" key="16">
    <source>
        <dbReference type="Proteomes" id="UP000694843"/>
    </source>
</evidence>
<dbReference type="UniPathway" id="UPA00378"/>
<dbReference type="GO" id="GO:0047223">
    <property type="term" value="F:beta-1,3-galactosyl-O-glycosyl-glycoprotein beta-1,3-N-acetylglucosaminyltransferase activity"/>
    <property type="evidence" value="ECO:0007669"/>
    <property type="project" value="TreeGrafter"/>
</dbReference>
<comment type="similarity">
    <text evidence="3 13">Belongs to the glycosyltransferase 13 family.</text>
</comment>
<comment type="cofactor">
    <cofactor evidence="13">
        <name>Mn(2+)</name>
        <dbReference type="ChEBI" id="CHEBI:29035"/>
    </cofactor>
    <text evidence="13">The cofactor is mostly bound to the substrate.</text>
</comment>
<dbReference type="InterPro" id="IPR039477">
    <property type="entry name" value="ILEI/PANDER_dom"/>
</dbReference>
<name>A0A8B7N2D2_HYAAZ</name>
<sequence>MITDIIVRLVILLWMSATASGHEDTPAAARLWFEGNSTSQSFEFTLKEYGREGDRVAAQMQRVLSPHVVLTDWQVQMSTEARAGEGLQMTVHNPHTGVITFQKVFRLGLVFGHYLDLQWHVGRIQEGSVIVFMVCGSGMIGLRDAAITLQDLGSVLADHLPETAHWIWVFVKGGRTIIETAMLETQLPVTAHAPLLTYPQTRQYFEDSLEQRRWELCEVQEALGPFCDERHPASIRPEPQPLPHTDILDQIPVIMTGGTRIAYLYTALSALLKAPGLRKHNFKVFLGDTSPQVIELLNLMDIQYVETLVYGDGNVKLFQYYRSAYQYVADSYPEAPAAIFMDEDVELSPDYFSLMSQMIPLLRIDPTIYCVTGFGAASTQSFYGEDDKLKRVSSQVLWGYALTLDFIREALREWPTSRKYNVIYDLWMFDNVVDNRECVVPEMSRVRHFGAGQNTLGFDLEKFFLTTQLVNKTGIKITNLEEMPHKNWSKKIIRELQKATVLEGNPCEKGFFHNRPNGTYVFFYYLESDENGMYQIDNYFAIGECQNFWGQSDQGWHEAVTSLKPKPGIKLYLVGAPYSPYVDKLKLVPKTWDKAKLTEGEKARVFRHMMAYYDERKANIRKKSQDKRYMKDLFRNRGS</sequence>
<dbReference type="OrthoDB" id="6347966at2759"/>
<protein>
    <recommendedName>
        <fullName evidence="13">Alpha-1,3-mannosyl-glycoprotein 2-beta-N-acetylglucosaminyltransferase</fullName>
        <shortName evidence="13">GNT-I</shortName>
        <shortName evidence="13">GlcNAc-T I</shortName>
        <ecNumber evidence="13">2.4.1.101</ecNumber>
    </recommendedName>
    <alternativeName>
        <fullName evidence="13">N-glycosyl-oligosaccharide-glycoprotein N-acetylglucosaminyltransferase I</fullName>
    </alternativeName>
</protein>
<dbReference type="Gene3D" id="3.90.550.10">
    <property type="entry name" value="Spore Coat Polysaccharide Biosynthesis Protein SpsA, Chain A"/>
    <property type="match status" value="1"/>
</dbReference>
<dbReference type="Pfam" id="PF15711">
    <property type="entry name" value="ILEI"/>
    <property type="match status" value="1"/>
</dbReference>
<evidence type="ECO:0000256" key="1">
    <source>
        <dbReference type="ARBA" id="ARBA00004323"/>
    </source>
</evidence>
<evidence type="ECO:0000259" key="15">
    <source>
        <dbReference type="Pfam" id="PF15711"/>
    </source>
</evidence>
<keyword evidence="10 13" id="KW-0333">Golgi apparatus</keyword>
<dbReference type="GO" id="GO:0030145">
    <property type="term" value="F:manganese ion binding"/>
    <property type="evidence" value="ECO:0007669"/>
    <property type="project" value="UniProtKB-UniRule"/>
</dbReference>
<evidence type="ECO:0000256" key="7">
    <source>
        <dbReference type="ARBA" id="ARBA00022723"/>
    </source>
</evidence>
<keyword evidence="7 13" id="KW-0479">Metal-binding</keyword>
<dbReference type="PANTHER" id="PTHR46396">
    <property type="entry name" value="PROTEIN O-LINKED-MANNOSE BETA-1,2-N-ACETYLGLUCOSAMINYLTRANSFERASE 1"/>
    <property type="match status" value="1"/>
</dbReference>
<comment type="pathway">
    <text evidence="2 13">Protein modification; protein glycosylation.</text>
</comment>
<organism evidence="16 17">
    <name type="scientific">Hyalella azteca</name>
    <name type="common">Amphipod</name>
    <dbReference type="NCBI Taxonomy" id="294128"/>
    <lineage>
        <taxon>Eukaryota</taxon>
        <taxon>Metazoa</taxon>
        <taxon>Ecdysozoa</taxon>
        <taxon>Arthropoda</taxon>
        <taxon>Crustacea</taxon>
        <taxon>Multicrustacea</taxon>
        <taxon>Malacostraca</taxon>
        <taxon>Eumalacostraca</taxon>
        <taxon>Peracarida</taxon>
        <taxon>Amphipoda</taxon>
        <taxon>Senticaudata</taxon>
        <taxon>Talitrida</taxon>
        <taxon>Talitroidea</taxon>
        <taxon>Hyalellidae</taxon>
        <taxon>Hyalella</taxon>
    </lineage>
</organism>
<feature type="signal peptide" evidence="14">
    <location>
        <begin position="1"/>
        <end position="21"/>
    </location>
</feature>
<evidence type="ECO:0000256" key="11">
    <source>
        <dbReference type="ARBA" id="ARBA00023136"/>
    </source>
</evidence>
<feature type="domain" description="ILEI/PANDER" evidence="15">
    <location>
        <begin position="86"/>
        <end position="173"/>
    </location>
</feature>
<evidence type="ECO:0000256" key="9">
    <source>
        <dbReference type="ARBA" id="ARBA00022989"/>
    </source>
</evidence>
<keyword evidence="6" id="KW-0812">Transmembrane</keyword>
<proteinExistence type="inferred from homology"/>
<comment type="function">
    <text evidence="13">Initiates complex N-linked carbohydrate formation. Essential for the conversion of high-mannose to hybrid and complex N-glycans.</text>
</comment>
<reference evidence="17" key="1">
    <citation type="submission" date="2025-08" db="UniProtKB">
        <authorList>
            <consortium name="RefSeq"/>
        </authorList>
    </citation>
    <scope>IDENTIFICATION</scope>
    <source>
        <tissue evidence="17">Whole organism</tissue>
    </source>
</reference>
<evidence type="ECO:0000256" key="5">
    <source>
        <dbReference type="ARBA" id="ARBA00022679"/>
    </source>
</evidence>
<keyword evidence="16" id="KW-1185">Reference proteome</keyword>
<dbReference type="SUPFAM" id="SSF53448">
    <property type="entry name" value="Nucleotide-diphospho-sugar transferases"/>
    <property type="match status" value="1"/>
</dbReference>
<dbReference type="GO" id="GO:0003827">
    <property type="term" value="F:alpha-1,3-mannosylglycoprotein 2-beta-N-acetylglucosaminyltransferase activity"/>
    <property type="evidence" value="ECO:0007669"/>
    <property type="project" value="UniProtKB-UniRule"/>
</dbReference>
<dbReference type="InterPro" id="IPR029044">
    <property type="entry name" value="Nucleotide-diphossugar_trans"/>
</dbReference>
<keyword evidence="11" id="KW-0472">Membrane</keyword>
<keyword evidence="8 13" id="KW-0735">Signal-anchor</keyword>
<dbReference type="Proteomes" id="UP000694843">
    <property type="component" value="Unplaced"/>
</dbReference>
<dbReference type="EC" id="2.4.1.101" evidence="13"/>
<keyword evidence="14" id="KW-0732">Signal</keyword>
<accession>A0A8B7N2D2</accession>
<evidence type="ECO:0000256" key="3">
    <source>
        <dbReference type="ARBA" id="ARBA00006492"/>
    </source>
</evidence>
<evidence type="ECO:0000256" key="4">
    <source>
        <dbReference type="ARBA" id="ARBA00022676"/>
    </source>
</evidence>
<keyword evidence="12 13" id="KW-0464">Manganese</keyword>
<dbReference type="GO" id="GO:0016266">
    <property type="term" value="P:protein O-linked glycosylation via N-acetyl-galactosamine"/>
    <property type="evidence" value="ECO:0007669"/>
    <property type="project" value="TreeGrafter"/>
</dbReference>
<evidence type="ECO:0000256" key="2">
    <source>
        <dbReference type="ARBA" id="ARBA00004922"/>
    </source>
</evidence>
<dbReference type="PANTHER" id="PTHR46396:SF2">
    <property type="entry name" value="ILEI_PANDER DOMAIN-CONTAINING PROTEIN"/>
    <property type="match status" value="1"/>
</dbReference>